<evidence type="ECO:0000313" key="2">
    <source>
        <dbReference type="Proteomes" id="UP001234297"/>
    </source>
</evidence>
<keyword evidence="2" id="KW-1185">Reference proteome</keyword>
<dbReference type="Proteomes" id="UP001234297">
    <property type="component" value="Chromosome 2"/>
</dbReference>
<gene>
    <name evidence="1" type="ORF">MRB53_006535</name>
</gene>
<organism evidence="1 2">
    <name type="scientific">Persea americana</name>
    <name type="common">Avocado</name>
    <dbReference type="NCBI Taxonomy" id="3435"/>
    <lineage>
        <taxon>Eukaryota</taxon>
        <taxon>Viridiplantae</taxon>
        <taxon>Streptophyta</taxon>
        <taxon>Embryophyta</taxon>
        <taxon>Tracheophyta</taxon>
        <taxon>Spermatophyta</taxon>
        <taxon>Magnoliopsida</taxon>
        <taxon>Magnoliidae</taxon>
        <taxon>Laurales</taxon>
        <taxon>Lauraceae</taxon>
        <taxon>Persea</taxon>
    </lineage>
</organism>
<comment type="caution">
    <text evidence="1">The sequence shown here is derived from an EMBL/GenBank/DDBJ whole genome shotgun (WGS) entry which is preliminary data.</text>
</comment>
<sequence length="141" mass="15812">MRHFTRAKSRDRSRSLSVSSLSSRTTEGEKRSDCAISPKPNREIDRDPSASHLSPLAQRKEKRGAIAPFRRSQIARSIAISRRLITLLLRTFHARRPFPLGSTANPQIDSNPLSVAWFLLSWSLIRLGPKPCCHLSKSVVG</sequence>
<dbReference type="EMBL" id="CM056810">
    <property type="protein sequence ID" value="KAJ8644787.1"/>
    <property type="molecule type" value="Genomic_DNA"/>
</dbReference>
<proteinExistence type="predicted"/>
<evidence type="ECO:0000313" key="1">
    <source>
        <dbReference type="EMBL" id="KAJ8644787.1"/>
    </source>
</evidence>
<protein>
    <submittedName>
        <fullName evidence="1">Uncharacterized protein</fullName>
    </submittedName>
</protein>
<accession>A0ACC2MGA1</accession>
<name>A0ACC2MGA1_PERAE</name>
<reference evidence="1 2" key="1">
    <citation type="journal article" date="2022" name="Hortic Res">
        <title>A haplotype resolved chromosomal level avocado genome allows analysis of novel avocado genes.</title>
        <authorList>
            <person name="Nath O."/>
            <person name="Fletcher S.J."/>
            <person name="Hayward A."/>
            <person name="Shaw L.M."/>
            <person name="Masouleh A.K."/>
            <person name="Furtado A."/>
            <person name="Henry R.J."/>
            <person name="Mitter N."/>
        </authorList>
    </citation>
    <scope>NUCLEOTIDE SEQUENCE [LARGE SCALE GENOMIC DNA]</scope>
    <source>
        <strain evidence="2">cv. Hass</strain>
    </source>
</reference>